<evidence type="ECO:0000313" key="2">
    <source>
        <dbReference type="EMBL" id="WAJ70945.1"/>
    </source>
</evidence>
<keyword evidence="2" id="KW-0489">Methyltransferase</keyword>
<evidence type="ECO:0000259" key="1">
    <source>
        <dbReference type="Pfam" id="PF08241"/>
    </source>
</evidence>
<proteinExistence type="predicted"/>
<gene>
    <name evidence="2" type="ORF">OLW01_03840</name>
</gene>
<dbReference type="GO" id="GO:0032259">
    <property type="term" value="P:methylation"/>
    <property type="evidence" value="ECO:0007669"/>
    <property type="project" value="UniProtKB-KW"/>
</dbReference>
<sequence>MKPALQDALLNSPVNWQDMPQGNFVQKQIERHLNPWWPQVFGYHLLKIGHLSSEIDTAYCPIKHQINLATSGAKQGVIADVHYLPFSEHSVDAALLAHTLEFTHDPHQVLREAYRALIPNGYIFITGFNPLSLTGVTRFLPKLRQSSLSQARFFNPNRIKDWLHLLGCEVVSDRRFVYGSLSSSRHGHYTKRWIPAITHQYLSHFGAVYLIVARKRELPLTPSKPKWKVKPQLQPVGQGVRIRSGVHSTSKHS</sequence>
<keyword evidence="3" id="KW-1185">Reference proteome</keyword>
<name>A0ABY7AR37_9ALTE</name>
<keyword evidence="2" id="KW-0808">Transferase</keyword>
<accession>A0ABY7AR37</accession>
<dbReference type="InterPro" id="IPR013216">
    <property type="entry name" value="Methyltransf_11"/>
</dbReference>
<feature type="domain" description="Methyltransferase type 11" evidence="1">
    <location>
        <begin position="67"/>
        <end position="125"/>
    </location>
</feature>
<dbReference type="SUPFAM" id="SSF53335">
    <property type="entry name" value="S-adenosyl-L-methionine-dependent methyltransferases"/>
    <property type="match status" value="1"/>
</dbReference>
<organism evidence="2 3">
    <name type="scientific">Catenovulum adriaticum</name>
    <dbReference type="NCBI Taxonomy" id="2984846"/>
    <lineage>
        <taxon>Bacteria</taxon>
        <taxon>Pseudomonadati</taxon>
        <taxon>Pseudomonadota</taxon>
        <taxon>Gammaproteobacteria</taxon>
        <taxon>Alteromonadales</taxon>
        <taxon>Alteromonadaceae</taxon>
        <taxon>Catenovulum</taxon>
    </lineage>
</organism>
<evidence type="ECO:0000313" key="3">
    <source>
        <dbReference type="Proteomes" id="UP001163726"/>
    </source>
</evidence>
<dbReference type="Proteomes" id="UP001163726">
    <property type="component" value="Chromosome"/>
</dbReference>
<dbReference type="GO" id="GO:0008168">
    <property type="term" value="F:methyltransferase activity"/>
    <property type="evidence" value="ECO:0007669"/>
    <property type="project" value="UniProtKB-KW"/>
</dbReference>
<dbReference type="Gene3D" id="3.40.50.150">
    <property type="entry name" value="Vaccinia Virus protein VP39"/>
    <property type="match status" value="1"/>
</dbReference>
<dbReference type="EMBL" id="CP109965">
    <property type="protein sequence ID" value="WAJ70945.1"/>
    <property type="molecule type" value="Genomic_DNA"/>
</dbReference>
<dbReference type="InterPro" id="IPR029063">
    <property type="entry name" value="SAM-dependent_MTases_sf"/>
</dbReference>
<dbReference type="CDD" id="cd02440">
    <property type="entry name" value="AdoMet_MTases"/>
    <property type="match status" value="1"/>
</dbReference>
<dbReference type="Pfam" id="PF08241">
    <property type="entry name" value="Methyltransf_11"/>
    <property type="match status" value="1"/>
</dbReference>
<reference evidence="2" key="1">
    <citation type="submission" date="2022-10" db="EMBL/GenBank/DDBJ databases">
        <title>Catenovulum adriacola sp. nov. isolated in the Harbour of Susak.</title>
        <authorList>
            <person name="Schoch T."/>
            <person name="Reich S.J."/>
            <person name="Stoeferle S."/>
            <person name="Flaiz M."/>
            <person name="Kazda M."/>
            <person name="Riedel C.U."/>
            <person name="Duerre P."/>
        </authorList>
    </citation>
    <scope>NUCLEOTIDE SEQUENCE</scope>
    <source>
        <strain evidence="2">TS8</strain>
    </source>
</reference>
<protein>
    <submittedName>
        <fullName evidence="2">Class I SAM-dependent methyltransferase</fullName>
    </submittedName>
</protein>
<dbReference type="RefSeq" id="WP_268075348.1">
    <property type="nucleotide sequence ID" value="NZ_CP109965.1"/>
</dbReference>